<evidence type="ECO:0000259" key="2">
    <source>
        <dbReference type="PROSITE" id="PS51096"/>
    </source>
</evidence>
<feature type="domain" description="PTS EIIA type-4" evidence="2">
    <location>
        <begin position="1"/>
        <end position="146"/>
    </location>
</feature>
<dbReference type="AlphaFoldDB" id="A0A381J524"/>
<dbReference type="InterPro" id="IPR051471">
    <property type="entry name" value="Bacterial_PTS_sugar_comp"/>
</dbReference>
<dbReference type="OrthoDB" id="2291049at2"/>
<dbReference type="SUPFAM" id="SSF53062">
    <property type="entry name" value="PTS system fructose IIA component-like"/>
    <property type="match status" value="1"/>
</dbReference>
<keyword evidence="1" id="KW-0808">Transferase</keyword>
<dbReference type="Pfam" id="PF03610">
    <property type="entry name" value="EIIA-man"/>
    <property type="match status" value="1"/>
</dbReference>
<accession>A0A381J524</accession>
<dbReference type="Proteomes" id="UP000254664">
    <property type="component" value="Unassembled WGS sequence"/>
</dbReference>
<protein>
    <submittedName>
        <fullName evidence="3">PTS system mannose/fructose/sorbose family transporter subunit IIA</fullName>
    </submittedName>
</protein>
<dbReference type="EMBL" id="UFWZ01000001">
    <property type="protein sequence ID" value="SUY46304.1"/>
    <property type="molecule type" value="Genomic_DNA"/>
</dbReference>
<dbReference type="InterPro" id="IPR036662">
    <property type="entry name" value="PTS_EIIA_man-typ_sf"/>
</dbReference>
<proteinExistence type="predicted"/>
<dbReference type="RefSeq" id="WP_115640487.1">
    <property type="nucleotide sequence ID" value="NZ_UFWZ01000001.1"/>
</dbReference>
<evidence type="ECO:0000256" key="1">
    <source>
        <dbReference type="ARBA" id="ARBA00022679"/>
    </source>
</evidence>
<keyword evidence="4" id="KW-1185">Reference proteome</keyword>
<dbReference type="GO" id="GO:0009401">
    <property type="term" value="P:phosphoenolpyruvate-dependent sugar phosphotransferase system"/>
    <property type="evidence" value="ECO:0007669"/>
    <property type="project" value="InterPro"/>
</dbReference>
<dbReference type="PANTHER" id="PTHR33799">
    <property type="entry name" value="PTS PERMEASE-RELATED-RELATED"/>
    <property type="match status" value="1"/>
</dbReference>
<evidence type="ECO:0000313" key="3">
    <source>
        <dbReference type="EMBL" id="SUY46304.1"/>
    </source>
</evidence>
<name>A0A381J524_9CLOT</name>
<organism evidence="3 4">
    <name type="scientific">Clostridium putrefaciens</name>
    <dbReference type="NCBI Taxonomy" id="99675"/>
    <lineage>
        <taxon>Bacteria</taxon>
        <taxon>Bacillati</taxon>
        <taxon>Bacillota</taxon>
        <taxon>Clostridia</taxon>
        <taxon>Eubacteriales</taxon>
        <taxon>Clostridiaceae</taxon>
        <taxon>Clostridium</taxon>
    </lineage>
</organism>
<evidence type="ECO:0000313" key="4">
    <source>
        <dbReference type="Proteomes" id="UP000254664"/>
    </source>
</evidence>
<dbReference type="PANTHER" id="PTHR33799:SF1">
    <property type="entry name" value="PTS SYSTEM MANNOSE-SPECIFIC EIIAB COMPONENT-RELATED"/>
    <property type="match status" value="1"/>
</dbReference>
<sequence>MYNILIVGHGTFATGIKSSLDLLIGECDRIHAQNLSENITHEEFENIITEYLNKYDKLIVFADLLGGAPSQIVTRKVLEMEKSKEQFVISGVSLALILDICSQIIILNEEENILEKINTSLDNIKDTMSVVCLEDFCNDESKEESYDLQDIIGI</sequence>
<gene>
    <name evidence="3" type="ORF">NCTC9836_00696</name>
</gene>
<dbReference type="GO" id="GO:0016020">
    <property type="term" value="C:membrane"/>
    <property type="evidence" value="ECO:0007669"/>
    <property type="project" value="InterPro"/>
</dbReference>
<dbReference type="GO" id="GO:0016740">
    <property type="term" value="F:transferase activity"/>
    <property type="evidence" value="ECO:0007669"/>
    <property type="project" value="UniProtKB-KW"/>
</dbReference>
<dbReference type="InterPro" id="IPR004701">
    <property type="entry name" value="PTS_EIIA_man-typ"/>
</dbReference>
<reference evidence="3 4" key="1">
    <citation type="submission" date="2018-06" db="EMBL/GenBank/DDBJ databases">
        <authorList>
            <consortium name="Pathogen Informatics"/>
            <person name="Doyle S."/>
        </authorList>
    </citation>
    <scope>NUCLEOTIDE SEQUENCE [LARGE SCALE GENOMIC DNA]</scope>
    <source>
        <strain evidence="3 4">NCTC9836</strain>
    </source>
</reference>
<dbReference type="Gene3D" id="3.40.50.510">
    <property type="entry name" value="Phosphotransferase system, mannose-type IIA component"/>
    <property type="match status" value="1"/>
</dbReference>
<dbReference type="PROSITE" id="PS51096">
    <property type="entry name" value="PTS_EIIA_TYPE_4"/>
    <property type="match status" value="1"/>
</dbReference>